<evidence type="ECO:0000313" key="1">
    <source>
        <dbReference type="EMBL" id="EGT42201.1"/>
    </source>
</evidence>
<evidence type="ECO:0000313" key="2">
    <source>
        <dbReference type="Proteomes" id="UP000008068"/>
    </source>
</evidence>
<gene>
    <name evidence="1" type="ORF">CAEBREN_07790</name>
</gene>
<keyword evidence="2" id="KW-1185">Reference proteome</keyword>
<dbReference type="InParanoid" id="G0P141"/>
<dbReference type="Proteomes" id="UP000008068">
    <property type="component" value="Unassembled WGS sequence"/>
</dbReference>
<dbReference type="EMBL" id="GL380008">
    <property type="protein sequence ID" value="EGT42201.1"/>
    <property type="molecule type" value="Genomic_DNA"/>
</dbReference>
<proteinExistence type="predicted"/>
<name>G0P141_CAEBE</name>
<dbReference type="AlphaFoldDB" id="G0P141"/>
<accession>G0P141</accession>
<reference evidence="2" key="1">
    <citation type="submission" date="2011-07" db="EMBL/GenBank/DDBJ databases">
        <authorList>
            <consortium name="Caenorhabditis brenneri Sequencing and Analysis Consortium"/>
            <person name="Wilson R.K."/>
        </authorList>
    </citation>
    <scope>NUCLEOTIDE SEQUENCE [LARGE SCALE GENOMIC DNA]</scope>
    <source>
        <strain evidence="2">PB2801</strain>
    </source>
</reference>
<organism evidence="2">
    <name type="scientific">Caenorhabditis brenneri</name>
    <name type="common">Nematode worm</name>
    <dbReference type="NCBI Taxonomy" id="135651"/>
    <lineage>
        <taxon>Eukaryota</taxon>
        <taxon>Metazoa</taxon>
        <taxon>Ecdysozoa</taxon>
        <taxon>Nematoda</taxon>
        <taxon>Chromadorea</taxon>
        <taxon>Rhabditida</taxon>
        <taxon>Rhabditina</taxon>
        <taxon>Rhabditomorpha</taxon>
        <taxon>Rhabditoidea</taxon>
        <taxon>Rhabditidae</taxon>
        <taxon>Peloderinae</taxon>
        <taxon>Caenorhabditis</taxon>
    </lineage>
</organism>
<protein>
    <submittedName>
        <fullName evidence="1">Uncharacterized protein</fullName>
    </submittedName>
</protein>
<sequence>MESVVKPIIERAQEKLDAYWKNSNRRVRVFEPKSWRNKRVALISAADILQNVQTIGELGDSGVSEEFKEIMKKVYEIVHNGAKPCKTAKNNMDEVEYAKVNWNSWLSRYAITAAGAQ</sequence>
<dbReference type="HOGENOM" id="CLU_2086924_0_0_1"/>